<evidence type="ECO:0000256" key="2">
    <source>
        <dbReference type="ARBA" id="ARBA00023242"/>
    </source>
</evidence>
<evidence type="ECO:0000256" key="4">
    <source>
        <dbReference type="SAM" id="MobiDB-lite"/>
    </source>
</evidence>
<dbReference type="Pfam" id="PF08711">
    <property type="entry name" value="Med26"/>
    <property type="match status" value="1"/>
</dbReference>
<dbReference type="Proteomes" id="UP000472265">
    <property type="component" value="Chromosome 15"/>
</dbReference>
<reference evidence="6" key="3">
    <citation type="submission" date="2025-09" db="UniProtKB">
        <authorList>
            <consortium name="Ensembl"/>
        </authorList>
    </citation>
    <scope>IDENTIFICATION</scope>
</reference>
<reference evidence="6" key="1">
    <citation type="submission" date="2021-04" db="EMBL/GenBank/DDBJ databases">
        <authorList>
            <consortium name="Wellcome Sanger Institute Data Sharing"/>
        </authorList>
    </citation>
    <scope>NUCLEOTIDE SEQUENCE [LARGE SCALE GENOMIC DNA]</scope>
</reference>
<feature type="compositionally biased region" description="Basic and acidic residues" evidence="4">
    <location>
        <begin position="226"/>
        <end position="258"/>
    </location>
</feature>
<feature type="region of interest" description="Disordered" evidence="4">
    <location>
        <begin position="81"/>
        <end position="107"/>
    </location>
</feature>
<dbReference type="InterPro" id="IPR035441">
    <property type="entry name" value="TFIIS/LEDGF_dom_sf"/>
</dbReference>
<dbReference type="InterPro" id="IPR051870">
    <property type="entry name" value="Elongin-A_domain"/>
</dbReference>
<feature type="domain" description="TFIIS N-terminal" evidence="5">
    <location>
        <begin position="7"/>
        <end position="81"/>
    </location>
</feature>
<dbReference type="Ensembl" id="ENSSAUT00010067940.1">
    <property type="protein sequence ID" value="ENSSAUP00010064860.1"/>
    <property type="gene ID" value="ENSSAUG00010026000.1"/>
</dbReference>
<dbReference type="SUPFAM" id="SSF47676">
    <property type="entry name" value="Conserved domain common to transcription factors TFIIS, elongin A, CRSP70"/>
    <property type="match status" value="1"/>
</dbReference>
<feature type="compositionally biased region" description="Basic residues" evidence="4">
    <location>
        <begin position="283"/>
        <end position="297"/>
    </location>
</feature>
<dbReference type="SMART" id="SM00509">
    <property type="entry name" value="TFS2N"/>
    <property type="match status" value="1"/>
</dbReference>
<evidence type="ECO:0000313" key="7">
    <source>
        <dbReference type="Proteomes" id="UP000472265"/>
    </source>
</evidence>
<evidence type="ECO:0000259" key="5">
    <source>
        <dbReference type="PROSITE" id="PS51319"/>
    </source>
</evidence>
<proteinExistence type="predicted"/>
<dbReference type="InterPro" id="IPR003617">
    <property type="entry name" value="TFIIS/CRSP70_N_sub"/>
</dbReference>
<organism evidence="6 7">
    <name type="scientific">Sparus aurata</name>
    <name type="common">Gilthead sea bream</name>
    <dbReference type="NCBI Taxonomy" id="8175"/>
    <lineage>
        <taxon>Eukaryota</taxon>
        <taxon>Metazoa</taxon>
        <taxon>Chordata</taxon>
        <taxon>Craniata</taxon>
        <taxon>Vertebrata</taxon>
        <taxon>Euteleostomi</taxon>
        <taxon>Actinopterygii</taxon>
        <taxon>Neopterygii</taxon>
        <taxon>Teleostei</taxon>
        <taxon>Neoteleostei</taxon>
        <taxon>Acanthomorphata</taxon>
        <taxon>Eupercaria</taxon>
        <taxon>Spariformes</taxon>
        <taxon>Sparidae</taxon>
        <taxon>Sparus</taxon>
    </lineage>
</organism>
<dbReference type="PROSITE" id="PS51319">
    <property type="entry name" value="TFIIS_N"/>
    <property type="match status" value="1"/>
</dbReference>
<feature type="compositionally biased region" description="Basic and acidic residues" evidence="4">
    <location>
        <begin position="184"/>
        <end position="216"/>
    </location>
</feature>
<name>A0A671YQD7_SPAAU</name>
<evidence type="ECO:0000256" key="1">
    <source>
        <dbReference type="ARBA" id="ARBA00004123"/>
    </source>
</evidence>
<dbReference type="GeneTree" id="ENSGT00940000179041"/>
<dbReference type="CDD" id="cd00183">
    <property type="entry name" value="TFIIS_I"/>
    <property type="match status" value="1"/>
</dbReference>
<dbReference type="AlphaFoldDB" id="A0A671YQD7"/>
<dbReference type="Gene3D" id="1.20.930.10">
    <property type="entry name" value="Conserved domain common to transcription factors TFIIS, elongin A, CRSP70"/>
    <property type="match status" value="1"/>
</dbReference>
<feature type="region of interest" description="Disordered" evidence="4">
    <location>
        <begin position="357"/>
        <end position="378"/>
    </location>
</feature>
<sequence length="401" mass="45531">MASSSDGVKKKVMRFKLQLSDTAESATVLKILQKLKDLDITLDILAETGIGKTVNSLRRHEQAGEFAKSLVRGWKRLVPKESTSHTEDADVSFTDKPEDQNCTSSGLTKDDLNNNCLTSFENSQNSSDEALFKTGDGKNESERRCEEQMRRKDQTANQEKGHDISQKIEIQEDEMEKWVVAKEKQNYQSDRKSGEVVIKNSEDAHQKSRSDSREASKSSCDGGRFWSEKELNKKSKPSKELPTEGKDSLPFESDEKHSKIFKRSGIRDDESSGVSRSSEAQNKKRKRPGKEKHKQHKQERDEKGHPKHKKAKTKHKDKESDCEAPSMSFESYLNYDVNVFKKKERSGVKKALKNSKTAAEDLSMKPHKPPVTSLNVSSPKRFKESVMELMNIPLPCYSARM</sequence>
<dbReference type="PANTHER" id="PTHR15141">
    <property type="entry name" value="TRANSCRIPTION ELONGATION FACTOR B POLYPEPTIDE 3"/>
    <property type="match status" value="1"/>
</dbReference>
<dbReference type="GO" id="GO:0005634">
    <property type="term" value="C:nucleus"/>
    <property type="evidence" value="ECO:0007669"/>
    <property type="project" value="UniProtKB-SubCell"/>
</dbReference>
<dbReference type="InterPro" id="IPR017923">
    <property type="entry name" value="TFIIS_N"/>
</dbReference>
<feature type="compositionally biased region" description="Polar residues" evidence="4">
    <location>
        <begin position="119"/>
        <end position="128"/>
    </location>
</feature>
<reference evidence="6" key="2">
    <citation type="submission" date="2025-08" db="UniProtKB">
        <authorList>
            <consortium name="Ensembl"/>
        </authorList>
    </citation>
    <scope>IDENTIFICATION</scope>
</reference>
<keyword evidence="2 3" id="KW-0539">Nucleus</keyword>
<accession>A0A671YQD7</accession>
<protein>
    <recommendedName>
        <fullName evidence="5">TFIIS N-terminal domain-containing protein</fullName>
    </recommendedName>
</protein>
<feature type="compositionally biased region" description="Basic and acidic residues" evidence="4">
    <location>
        <begin position="135"/>
        <end position="166"/>
    </location>
</feature>
<evidence type="ECO:0000313" key="6">
    <source>
        <dbReference type="Ensembl" id="ENSSAUP00010064860.1"/>
    </source>
</evidence>
<feature type="compositionally biased region" description="Basic and acidic residues" evidence="4">
    <location>
        <begin position="81"/>
        <end position="99"/>
    </location>
</feature>
<feature type="region of interest" description="Disordered" evidence="4">
    <location>
        <begin position="184"/>
        <end position="325"/>
    </location>
</feature>
<feature type="region of interest" description="Disordered" evidence="4">
    <location>
        <begin position="119"/>
        <end position="166"/>
    </location>
</feature>
<evidence type="ECO:0000256" key="3">
    <source>
        <dbReference type="PROSITE-ProRule" id="PRU00649"/>
    </source>
</evidence>
<comment type="subcellular location">
    <subcellularLocation>
        <location evidence="1 3">Nucleus</location>
    </subcellularLocation>
</comment>
<dbReference type="PANTHER" id="PTHR15141:SF76">
    <property type="entry name" value="TRANSCRIPTION ELONGATION FACTOR B POLYPEPTIDE 3"/>
    <property type="match status" value="1"/>
</dbReference>
<feature type="compositionally biased region" description="Basic residues" evidence="4">
    <location>
        <begin position="305"/>
        <end position="315"/>
    </location>
</feature>
<dbReference type="InParanoid" id="A0A671YQD7"/>
<keyword evidence="7" id="KW-1185">Reference proteome</keyword>